<dbReference type="Proteomes" id="UP000449846">
    <property type="component" value="Unassembled WGS sequence"/>
</dbReference>
<dbReference type="PANTHER" id="PTHR40267:SF1">
    <property type="entry name" value="BLR3294 PROTEIN"/>
    <property type="match status" value="1"/>
</dbReference>
<dbReference type="InterPro" id="IPR026286">
    <property type="entry name" value="MaiA/AMDase"/>
</dbReference>
<name>A0A844HQT5_9RHOB</name>
<comment type="caution">
    <text evidence="1">The sequence shown here is derived from an EMBL/GenBank/DDBJ whole genome shotgun (WGS) entry which is preliminary data.</text>
</comment>
<dbReference type="EMBL" id="WMIG01000017">
    <property type="protein sequence ID" value="MTH61519.1"/>
    <property type="molecule type" value="Genomic_DNA"/>
</dbReference>
<protein>
    <recommendedName>
        <fullName evidence="3">Maleate isomerase</fullName>
    </recommendedName>
</protein>
<dbReference type="PANTHER" id="PTHR40267">
    <property type="entry name" value="BLR3294 PROTEIN"/>
    <property type="match status" value="1"/>
</dbReference>
<dbReference type="AlphaFoldDB" id="A0A844HQT5"/>
<evidence type="ECO:0008006" key="3">
    <source>
        <dbReference type="Google" id="ProtNLM"/>
    </source>
</evidence>
<gene>
    <name evidence="1" type="ORF">GL300_20090</name>
</gene>
<sequence length="232" mass="25143">MTTDLAPPRRAIGLILPSSNRVVERVAHRMIAGRDDIDLCFARVPYAGHPADGYDMSVFRAAARMLAEARVEGICWNATRGALLGFDPDRRLCAELQDLTGVPVTTTALATLDTLKRHGVTRIALLAQGDCAETDRIAANFAREGIEVAVSHSLAIRENFDAARVPSDRLLLDLRQMDGSADVQARLIWSTNIEGYSLSTTAGSVALVFDSASIGMQTLFGILENKSIFIRS</sequence>
<reference evidence="1 2" key="1">
    <citation type="submission" date="2019-11" db="EMBL/GenBank/DDBJ databases">
        <authorList>
            <person name="Dong K."/>
        </authorList>
    </citation>
    <scope>NUCLEOTIDE SEQUENCE [LARGE SCALE GENOMIC DNA]</scope>
    <source>
        <strain evidence="1 2">NBRC 112902</strain>
    </source>
</reference>
<accession>A0A844HQT5</accession>
<dbReference type="Pfam" id="PF17645">
    <property type="entry name" value="Amdase"/>
    <property type="match status" value="1"/>
</dbReference>
<keyword evidence="2" id="KW-1185">Reference proteome</keyword>
<dbReference type="Gene3D" id="3.40.50.12500">
    <property type="match status" value="1"/>
</dbReference>
<proteinExistence type="predicted"/>
<dbReference type="InterPro" id="IPR053714">
    <property type="entry name" value="Iso_Racemase_Enz_sf"/>
</dbReference>
<dbReference type="OrthoDB" id="9816064at2"/>
<dbReference type="RefSeq" id="WP_155041481.1">
    <property type="nucleotide sequence ID" value="NZ_WMIG01000017.1"/>
</dbReference>
<evidence type="ECO:0000313" key="1">
    <source>
        <dbReference type="EMBL" id="MTH61519.1"/>
    </source>
</evidence>
<evidence type="ECO:0000313" key="2">
    <source>
        <dbReference type="Proteomes" id="UP000449846"/>
    </source>
</evidence>
<organism evidence="1 2">
    <name type="scientific">Paracoccus litorisediminis</name>
    <dbReference type="NCBI Taxonomy" id="2006130"/>
    <lineage>
        <taxon>Bacteria</taxon>
        <taxon>Pseudomonadati</taxon>
        <taxon>Pseudomonadota</taxon>
        <taxon>Alphaproteobacteria</taxon>
        <taxon>Rhodobacterales</taxon>
        <taxon>Paracoccaceae</taxon>
        <taxon>Paracoccus</taxon>
    </lineage>
</organism>